<dbReference type="GO" id="GO:0032259">
    <property type="term" value="P:methylation"/>
    <property type="evidence" value="ECO:0007669"/>
    <property type="project" value="UniProtKB-KW"/>
</dbReference>
<protein>
    <recommendedName>
        <fullName evidence="8">Type II methyltransferase</fullName>
        <ecNumber evidence="8">2.1.1.113</ecNumber>
    </recommendedName>
    <alternativeName>
        <fullName evidence="8">N-4 cytosine-specific methyltransferase</fullName>
    </alternativeName>
</protein>
<proteinExistence type="inferred from homology"/>
<evidence type="ECO:0000256" key="4">
    <source>
        <dbReference type="ARBA" id="ARBA00022691"/>
    </source>
</evidence>
<evidence type="ECO:0000256" key="1">
    <source>
        <dbReference type="ARBA" id="ARBA00010203"/>
    </source>
</evidence>
<dbReference type="Pfam" id="PF01555">
    <property type="entry name" value="N6_N4_Mtase"/>
    <property type="match status" value="1"/>
</dbReference>
<dbReference type="InterPro" id="IPR002941">
    <property type="entry name" value="DNA_methylase_N4/N6"/>
</dbReference>
<organism evidence="11 12">
    <name type="scientific">Natronobacterium haloterrestre</name>
    <name type="common">Halobiforma haloterrestris</name>
    <dbReference type="NCBI Taxonomy" id="148448"/>
    <lineage>
        <taxon>Archaea</taxon>
        <taxon>Methanobacteriati</taxon>
        <taxon>Methanobacteriota</taxon>
        <taxon>Stenosarchaea group</taxon>
        <taxon>Halobacteria</taxon>
        <taxon>Halobacteriales</taxon>
        <taxon>Natrialbaceae</taxon>
        <taxon>Natronobacterium</taxon>
    </lineage>
</organism>
<sequence>MSEAPQVTRLMDSEPYYTADGGAAYLGNSLDLLDELPEESIDLVLTSPPFALNRKKEYGNKDSEDYNDWFMQFAEKVKPALKPHGSFVVDIGGGWQKGEPYRSTYHFELLTDLAGSDGPFELAQDFYWYNPAKLPTPAQWVTIERIRVTDAVNHVWWFSKGEGERPEADNTRVLQDYSESQQELMENGYKDKKRPSGHDISDKFDSPENGEGSIPPNLIEAANTASNTHYLNVCRELDVDPHPARFPRDIPEFFIPFLTPNPPYDDEDPPVVLDIFAGSNLTGKTASQMHRNWLAFEIQEQYLQTSQFRFVTKEEAKMMYDDDQSDFGDFADVEPND</sequence>
<accession>A0A1I1LQ86</accession>
<evidence type="ECO:0000256" key="7">
    <source>
        <dbReference type="ARBA" id="ARBA00049120"/>
    </source>
</evidence>
<dbReference type="GO" id="GO:0009307">
    <property type="term" value="P:DNA restriction-modification system"/>
    <property type="evidence" value="ECO:0007669"/>
    <property type="project" value="UniProtKB-KW"/>
</dbReference>
<dbReference type="SUPFAM" id="SSF53335">
    <property type="entry name" value="S-adenosyl-L-methionine-dependent methyltransferases"/>
    <property type="match status" value="1"/>
</dbReference>
<dbReference type="Gene3D" id="3.40.50.150">
    <property type="entry name" value="Vaccinia Virus protein VP39"/>
    <property type="match status" value="1"/>
</dbReference>
<comment type="similarity">
    <text evidence="1">Belongs to the N(4)/N(6)-methyltransferase family. N(4) subfamily.</text>
</comment>
<dbReference type="InterPro" id="IPR017985">
    <property type="entry name" value="MeTrfase_CN4_CS"/>
</dbReference>
<dbReference type="AlphaFoldDB" id="A0A1I1LQ86"/>
<reference evidence="12" key="1">
    <citation type="submission" date="2016-10" db="EMBL/GenBank/DDBJ databases">
        <authorList>
            <person name="Varghese N."/>
            <person name="Submissions S."/>
        </authorList>
    </citation>
    <scope>NUCLEOTIDE SEQUENCE [LARGE SCALE GENOMIC DNA]</scope>
    <source>
        <strain evidence="12">DSM 13078</strain>
    </source>
</reference>
<dbReference type="EMBL" id="FOKW01000020">
    <property type="protein sequence ID" value="SFC75155.1"/>
    <property type="molecule type" value="Genomic_DNA"/>
</dbReference>
<keyword evidence="2 8" id="KW-0489">Methyltransferase</keyword>
<dbReference type="GO" id="GO:0008170">
    <property type="term" value="F:N-methyltransferase activity"/>
    <property type="evidence" value="ECO:0007669"/>
    <property type="project" value="InterPro"/>
</dbReference>
<dbReference type="OrthoDB" id="38200at2157"/>
<dbReference type="InterPro" id="IPR029063">
    <property type="entry name" value="SAM-dependent_MTases_sf"/>
</dbReference>
<gene>
    <name evidence="11" type="ORF">SAMN05444422_12027</name>
</gene>
<dbReference type="GO" id="GO:0015667">
    <property type="term" value="F:site-specific DNA-methyltransferase (cytosine-N4-specific) activity"/>
    <property type="evidence" value="ECO:0007669"/>
    <property type="project" value="UniProtKB-EC"/>
</dbReference>
<evidence type="ECO:0000313" key="11">
    <source>
        <dbReference type="EMBL" id="SFC75155.1"/>
    </source>
</evidence>
<dbReference type="PROSITE" id="PS00093">
    <property type="entry name" value="N4_MTASE"/>
    <property type="match status" value="1"/>
</dbReference>
<keyword evidence="6" id="KW-0238">DNA-binding</keyword>
<evidence type="ECO:0000256" key="6">
    <source>
        <dbReference type="ARBA" id="ARBA00023125"/>
    </source>
</evidence>
<evidence type="ECO:0000256" key="3">
    <source>
        <dbReference type="ARBA" id="ARBA00022679"/>
    </source>
</evidence>
<feature type="compositionally biased region" description="Basic and acidic residues" evidence="9">
    <location>
        <begin position="188"/>
        <end position="206"/>
    </location>
</feature>
<evidence type="ECO:0000256" key="5">
    <source>
        <dbReference type="ARBA" id="ARBA00022747"/>
    </source>
</evidence>
<keyword evidence="5 8" id="KW-0680">Restriction system</keyword>
<evidence type="ECO:0000256" key="9">
    <source>
        <dbReference type="SAM" id="MobiDB-lite"/>
    </source>
</evidence>
<comment type="catalytic activity">
    <reaction evidence="7 8">
        <text>a 2'-deoxycytidine in DNA + S-adenosyl-L-methionine = an N(4)-methyl-2'-deoxycytidine in DNA + S-adenosyl-L-homocysteine + H(+)</text>
        <dbReference type="Rhea" id="RHEA:16857"/>
        <dbReference type="Rhea" id="RHEA-COMP:11369"/>
        <dbReference type="Rhea" id="RHEA-COMP:13674"/>
        <dbReference type="ChEBI" id="CHEBI:15378"/>
        <dbReference type="ChEBI" id="CHEBI:57856"/>
        <dbReference type="ChEBI" id="CHEBI:59789"/>
        <dbReference type="ChEBI" id="CHEBI:85452"/>
        <dbReference type="ChEBI" id="CHEBI:137933"/>
        <dbReference type="EC" id="2.1.1.113"/>
    </reaction>
</comment>
<keyword evidence="3 11" id="KW-0808">Transferase</keyword>
<feature type="region of interest" description="Disordered" evidence="9">
    <location>
        <begin position="179"/>
        <end position="218"/>
    </location>
</feature>
<name>A0A1I1LQ86_NATHA</name>
<keyword evidence="4 8" id="KW-0949">S-adenosyl-L-methionine</keyword>
<dbReference type="PRINTS" id="PR00508">
    <property type="entry name" value="S21N4MTFRASE"/>
</dbReference>
<dbReference type="InterPro" id="IPR001091">
    <property type="entry name" value="RM_Methyltransferase"/>
</dbReference>
<dbReference type="Proteomes" id="UP000199161">
    <property type="component" value="Unassembled WGS sequence"/>
</dbReference>
<keyword evidence="12" id="KW-1185">Reference proteome</keyword>
<evidence type="ECO:0000313" key="12">
    <source>
        <dbReference type="Proteomes" id="UP000199161"/>
    </source>
</evidence>
<feature type="domain" description="DNA methylase N-4/N-6" evidence="10">
    <location>
        <begin position="41"/>
        <end position="307"/>
    </location>
</feature>
<evidence type="ECO:0000259" key="10">
    <source>
        <dbReference type="Pfam" id="PF01555"/>
    </source>
</evidence>
<dbReference type="GO" id="GO:0003677">
    <property type="term" value="F:DNA binding"/>
    <property type="evidence" value="ECO:0007669"/>
    <property type="project" value="UniProtKB-KW"/>
</dbReference>
<dbReference type="EC" id="2.1.1.113" evidence="8"/>
<evidence type="ECO:0000256" key="8">
    <source>
        <dbReference type="RuleBase" id="RU362026"/>
    </source>
</evidence>
<evidence type="ECO:0000256" key="2">
    <source>
        <dbReference type="ARBA" id="ARBA00022603"/>
    </source>
</evidence>